<proteinExistence type="predicted"/>
<protein>
    <submittedName>
        <fullName evidence="2">Uncharacterized protein</fullName>
    </submittedName>
</protein>
<reference evidence="2" key="1">
    <citation type="submission" date="2014-11" db="EMBL/GenBank/DDBJ databases">
        <authorList>
            <person name="Otto D Thomas"/>
            <person name="Naeem Raeece"/>
        </authorList>
    </citation>
    <scope>NUCLEOTIDE SEQUENCE</scope>
</reference>
<gene>
    <name evidence="2" type="ORF">Cvel_23667</name>
</gene>
<dbReference type="EMBL" id="CDMZ01001619">
    <property type="protein sequence ID" value="CEM35242.1"/>
    <property type="molecule type" value="Genomic_DNA"/>
</dbReference>
<feature type="compositionally biased region" description="Acidic residues" evidence="1">
    <location>
        <begin position="234"/>
        <end position="244"/>
    </location>
</feature>
<feature type="region of interest" description="Disordered" evidence="1">
    <location>
        <begin position="230"/>
        <end position="252"/>
    </location>
</feature>
<evidence type="ECO:0000313" key="2">
    <source>
        <dbReference type="EMBL" id="CEM35242.1"/>
    </source>
</evidence>
<feature type="compositionally biased region" description="Polar residues" evidence="1">
    <location>
        <begin position="16"/>
        <end position="25"/>
    </location>
</feature>
<feature type="region of interest" description="Disordered" evidence="1">
    <location>
        <begin position="81"/>
        <end position="111"/>
    </location>
</feature>
<dbReference type="VEuPathDB" id="CryptoDB:Cvel_23667"/>
<feature type="region of interest" description="Disordered" evidence="1">
    <location>
        <begin position="1"/>
        <end position="29"/>
    </location>
</feature>
<evidence type="ECO:0000256" key="1">
    <source>
        <dbReference type="SAM" id="MobiDB-lite"/>
    </source>
</evidence>
<name>A0A0G4GW79_9ALVE</name>
<sequence>MPQQQQTRVIDPSSLPRVSSDNSKSALKEECRARGLKGYSSWEKDRLLSALGEGTILLSGSEAYKTLQHIKKIMADEEKAKKEAAQRKREREAEALREKERKAKEARRTSEIEAQRSCHTHSFPNCHPCPLAISSKLSFNGRRRHTAATCEWFNSGRVFCLEMPAFSCEKCDFDVCANCLEVQKLREGSAEQIAKLGQLSLESRPQSLQRDHSFGGRSSCPFAAASGRAMFGDGGEEEEEEEDAGTERLGSEYGDGTGCFPGGFGFCDTIGDRVLREYDQRKKEETEKAKAKYGENVVCPPSRHLSRETPLKFTVWSSDGYDRDPSGFHRYGGAPEREFDSSWDSVEEANKRVEFVFWHKNPWGLSVEEMKENAQDGYEGLKKTRHQRTGLVVMDICPPDSSRWRVGGILSEAFGL</sequence>
<dbReference type="AlphaFoldDB" id="A0A0G4GW79"/>
<organism evidence="2">
    <name type="scientific">Chromera velia CCMP2878</name>
    <dbReference type="NCBI Taxonomy" id="1169474"/>
    <lineage>
        <taxon>Eukaryota</taxon>
        <taxon>Sar</taxon>
        <taxon>Alveolata</taxon>
        <taxon>Colpodellida</taxon>
        <taxon>Chromeraceae</taxon>
        <taxon>Chromera</taxon>
    </lineage>
</organism>
<accession>A0A0G4GW79</accession>